<dbReference type="InterPro" id="IPR036857">
    <property type="entry name" value="Thyroglobulin_1_sf"/>
</dbReference>
<evidence type="ECO:0000313" key="6">
    <source>
        <dbReference type="Proteomes" id="UP001162156"/>
    </source>
</evidence>
<comment type="caution">
    <text evidence="5">The sequence shown here is derived from an EMBL/GenBank/DDBJ whole genome shotgun (WGS) entry which is preliminary data.</text>
</comment>
<evidence type="ECO:0000256" key="1">
    <source>
        <dbReference type="ARBA" id="ARBA00023157"/>
    </source>
</evidence>
<dbReference type="Pfam" id="PF00086">
    <property type="entry name" value="Thyroglobulin_1"/>
    <property type="match status" value="2"/>
</dbReference>
<dbReference type="InterPro" id="IPR000716">
    <property type="entry name" value="Thyroglobulin_1"/>
</dbReference>
<evidence type="ECO:0000256" key="3">
    <source>
        <dbReference type="SAM" id="SignalP"/>
    </source>
</evidence>
<dbReference type="PROSITE" id="PS51162">
    <property type="entry name" value="THYROGLOBULIN_1_2"/>
    <property type="match status" value="2"/>
</dbReference>
<comment type="caution">
    <text evidence="2">Lacks conserved residue(s) required for the propagation of feature annotation.</text>
</comment>
<sequence length="224" mass="25195">MKGIFVLSLLFSSFLVYGQTCDKLLITDFSQQDCVNRHREDITYYYWINEDECLPFCQAYTFQGPARTMCPCPPAYACEKRCSGTGSCMAYHANTSDFTYNKFTALKFKPACNVDGLWNAKQCKGGVSGRCFCFDARGNRLFGQATYLESQDMTCACSRRKADLEASGRPYVSFHCDSMGNYEKLQCDSGLCWCAEPKTGELTAPIVPEKAMIKLPCCKNIFVK</sequence>
<reference evidence="5" key="1">
    <citation type="journal article" date="2023" name="Insect Mol. Biol.">
        <title>Genome sequencing provides insights into the evolution of gene families encoding plant cell wall-degrading enzymes in longhorned beetles.</title>
        <authorList>
            <person name="Shin N.R."/>
            <person name="Okamura Y."/>
            <person name="Kirsch R."/>
            <person name="Pauchet Y."/>
        </authorList>
    </citation>
    <scope>NUCLEOTIDE SEQUENCE</scope>
    <source>
        <strain evidence="5">RBIC_L_NR</strain>
    </source>
</reference>
<gene>
    <name evidence="5" type="ORF">NQ314_003318</name>
</gene>
<feature type="domain" description="Thyroglobulin type-1" evidence="4">
    <location>
        <begin position="85"/>
        <end position="155"/>
    </location>
</feature>
<organism evidence="5 6">
    <name type="scientific">Rhamnusium bicolor</name>
    <dbReference type="NCBI Taxonomy" id="1586634"/>
    <lineage>
        <taxon>Eukaryota</taxon>
        <taxon>Metazoa</taxon>
        <taxon>Ecdysozoa</taxon>
        <taxon>Arthropoda</taxon>
        <taxon>Hexapoda</taxon>
        <taxon>Insecta</taxon>
        <taxon>Pterygota</taxon>
        <taxon>Neoptera</taxon>
        <taxon>Endopterygota</taxon>
        <taxon>Coleoptera</taxon>
        <taxon>Polyphaga</taxon>
        <taxon>Cucujiformia</taxon>
        <taxon>Chrysomeloidea</taxon>
        <taxon>Cerambycidae</taxon>
        <taxon>Lepturinae</taxon>
        <taxon>Rhagiini</taxon>
        <taxon>Rhamnusium</taxon>
    </lineage>
</organism>
<keyword evidence="3" id="KW-0732">Signal</keyword>
<keyword evidence="6" id="KW-1185">Reference proteome</keyword>
<dbReference type="SMART" id="SM00211">
    <property type="entry name" value="TY"/>
    <property type="match status" value="2"/>
</dbReference>
<dbReference type="Proteomes" id="UP001162156">
    <property type="component" value="Unassembled WGS sequence"/>
</dbReference>
<evidence type="ECO:0000259" key="4">
    <source>
        <dbReference type="PROSITE" id="PS51162"/>
    </source>
</evidence>
<name>A0AAV8ZPA0_9CUCU</name>
<accession>A0AAV8ZPA0</accession>
<protein>
    <recommendedName>
        <fullName evidence="4">Thyroglobulin type-1 domain-containing protein</fullName>
    </recommendedName>
</protein>
<feature type="signal peptide" evidence="3">
    <location>
        <begin position="1"/>
        <end position="18"/>
    </location>
</feature>
<evidence type="ECO:0000313" key="5">
    <source>
        <dbReference type="EMBL" id="KAJ8966780.1"/>
    </source>
</evidence>
<evidence type="ECO:0000256" key="2">
    <source>
        <dbReference type="PROSITE-ProRule" id="PRU00500"/>
    </source>
</evidence>
<dbReference type="SUPFAM" id="SSF57610">
    <property type="entry name" value="Thyroglobulin type-1 domain"/>
    <property type="match status" value="2"/>
</dbReference>
<proteinExistence type="predicted"/>
<feature type="disulfide bond" evidence="2">
    <location>
        <begin position="157"/>
        <end position="176"/>
    </location>
</feature>
<dbReference type="EMBL" id="JANEYF010000940">
    <property type="protein sequence ID" value="KAJ8966780.1"/>
    <property type="molecule type" value="Genomic_DNA"/>
</dbReference>
<feature type="chain" id="PRO_5043462803" description="Thyroglobulin type-1 domain-containing protein" evidence="3">
    <location>
        <begin position="19"/>
        <end position="224"/>
    </location>
</feature>
<feature type="domain" description="Thyroglobulin type-1" evidence="4">
    <location>
        <begin position="157"/>
        <end position="218"/>
    </location>
</feature>
<dbReference type="Gene3D" id="4.10.800.10">
    <property type="entry name" value="Thyroglobulin type-1"/>
    <property type="match status" value="2"/>
</dbReference>
<keyword evidence="1 2" id="KW-1015">Disulfide bond</keyword>
<dbReference type="AlphaFoldDB" id="A0AAV8ZPA0"/>